<sequence>MAKYEKEIEKNKVIIYKFNDENKLEEVAKIFQDEEDSKRIKIIFQDKNGWYIDDTKEYIENFGVESFRELKELSPKDLGLMIWGNE</sequence>
<name>A7WKH3_9VIRU</name>
<organism evidence="1 2">
    <name type="scientific">Betalipothrixvirus pozzuoliense</name>
    <dbReference type="NCBI Taxonomy" id="346882"/>
    <lineage>
        <taxon>Viruses</taxon>
        <taxon>Adnaviria</taxon>
        <taxon>Zilligvirae</taxon>
        <taxon>Taleaviricota</taxon>
        <taxon>Tokiviricetes</taxon>
        <taxon>Ligamenvirales</taxon>
        <taxon>Lipothrixviridae</taxon>
        <taxon>Betalipothrixvirus</taxon>
    </lineage>
</organism>
<dbReference type="RefSeq" id="YP_001604177.1">
    <property type="nucleotide sequence ID" value="NC_010152.1"/>
</dbReference>
<evidence type="ECO:0000313" key="2">
    <source>
        <dbReference type="Proteomes" id="UP000001308"/>
    </source>
</evidence>
<proteinExistence type="predicted"/>
<protein>
    <submittedName>
        <fullName evidence="1">Uncharacterized protein</fullName>
    </submittedName>
</protein>
<dbReference type="GeneID" id="5797903"/>
<accession>A7WKH3</accession>
<dbReference type="OrthoDB" id="33822at10239"/>
<keyword evidence="2" id="KW-1185">Reference proteome</keyword>
<reference evidence="2" key="1">
    <citation type="journal article" date="2008" name="J. Virol.">
        <title>Structure of the acidianus filamentous virus 3 and comparative genomics of related archaeal lipothrixviruses.</title>
        <authorList>
            <person name="Vestergaard G."/>
            <person name="Aramayo R."/>
            <person name="Basta T."/>
            <person name="Haring M."/>
            <person name="Peng X."/>
            <person name="Brugger K."/>
            <person name="Chen L."/>
            <person name="Rachel R."/>
            <person name="Boisset N."/>
            <person name="Garrett R.A."/>
            <person name="Prangishvili D."/>
        </authorList>
    </citation>
    <scope>NUCLEOTIDE SEQUENCE [LARGE SCALE GENOMIC DNA]</scope>
</reference>
<dbReference type="Proteomes" id="UP000001308">
    <property type="component" value="Segment"/>
</dbReference>
<dbReference type="KEGG" id="vg:5797903"/>
<dbReference type="EMBL" id="AM087121">
    <property type="protein sequence ID" value="CAJ31573.1"/>
    <property type="molecule type" value="Genomic_DNA"/>
</dbReference>
<evidence type="ECO:0000313" key="1">
    <source>
        <dbReference type="EMBL" id="CAJ31573.1"/>
    </source>
</evidence>